<dbReference type="Gene3D" id="3.30.2300.10">
    <property type="entry name" value="THUMP superfamily"/>
    <property type="match status" value="1"/>
</dbReference>
<dbReference type="PANTHER" id="PTHR13452">
    <property type="entry name" value="THUMP DOMAIN CONTAINING PROTEIN 1-RELATED"/>
    <property type="match status" value="1"/>
</dbReference>
<evidence type="ECO:0000313" key="3">
    <source>
        <dbReference type="EMBL" id="KAF8567596.1"/>
    </source>
</evidence>
<feature type="region of interest" description="Disordered" evidence="1">
    <location>
        <begin position="80"/>
        <end position="117"/>
    </location>
</feature>
<organism evidence="3 4">
    <name type="scientific">Paragonimus westermani</name>
    <dbReference type="NCBI Taxonomy" id="34504"/>
    <lineage>
        <taxon>Eukaryota</taxon>
        <taxon>Metazoa</taxon>
        <taxon>Spiralia</taxon>
        <taxon>Lophotrochozoa</taxon>
        <taxon>Platyhelminthes</taxon>
        <taxon>Trematoda</taxon>
        <taxon>Digenea</taxon>
        <taxon>Plagiorchiida</taxon>
        <taxon>Troglotremata</taxon>
        <taxon>Troglotrematidae</taxon>
        <taxon>Paragonimus</taxon>
    </lineage>
</organism>
<dbReference type="SUPFAM" id="SSF143437">
    <property type="entry name" value="THUMP domain-like"/>
    <property type="match status" value="1"/>
</dbReference>
<dbReference type="CDD" id="cd11717">
    <property type="entry name" value="THUMP_THUMPD1_like"/>
    <property type="match status" value="1"/>
</dbReference>
<evidence type="ECO:0000256" key="1">
    <source>
        <dbReference type="SAM" id="MobiDB-lite"/>
    </source>
</evidence>
<dbReference type="Proteomes" id="UP000699462">
    <property type="component" value="Unassembled WGS sequence"/>
</dbReference>
<dbReference type="GO" id="GO:0006400">
    <property type="term" value="P:tRNA modification"/>
    <property type="evidence" value="ECO:0007669"/>
    <property type="project" value="InterPro"/>
</dbReference>
<dbReference type="InterPro" id="IPR040183">
    <property type="entry name" value="THUMPD1-like"/>
</dbReference>
<dbReference type="InterPro" id="IPR004114">
    <property type="entry name" value="THUMP_dom"/>
</dbReference>
<evidence type="ECO:0000259" key="2">
    <source>
        <dbReference type="Pfam" id="PF02926"/>
    </source>
</evidence>
<dbReference type="OrthoDB" id="564646at2759"/>
<dbReference type="PANTHER" id="PTHR13452:SF10">
    <property type="entry name" value="THUMP DOMAIN-CONTAINING PROTEIN 1"/>
    <property type="match status" value="1"/>
</dbReference>
<comment type="caution">
    <text evidence="3">The sequence shown here is derived from an EMBL/GenBank/DDBJ whole genome shotgun (WGS) entry which is preliminary data.</text>
</comment>
<keyword evidence="4" id="KW-1185">Reference proteome</keyword>
<dbReference type="Pfam" id="PF02926">
    <property type="entry name" value="THUMP"/>
    <property type="match status" value="1"/>
</dbReference>
<dbReference type="AlphaFoldDB" id="A0A8T0DJT0"/>
<evidence type="ECO:0000313" key="4">
    <source>
        <dbReference type="Proteomes" id="UP000699462"/>
    </source>
</evidence>
<dbReference type="EMBL" id="JTDF01003677">
    <property type="protein sequence ID" value="KAF8567596.1"/>
    <property type="molecule type" value="Genomic_DNA"/>
</dbReference>
<protein>
    <recommendedName>
        <fullName evidence="2">THUMP domain-containing protein</fullName>
    </recommendedName>
</protein>
<sequence>MGLGGMNPNKRKRKVYYRKCAAAMKRQKLTGTVDGTNFIPTTPKSLAPGMTGYLVTCNQKERFALLEAFRLLNDALERCSGNDSSERPTAGTVSDLPDYQGSNPSLNVEKEEAEEEDDGILAQLKRENVNGDITPNINKSALPRFSFYSVRSGVSNCLFVLHYADNFSPTALANSVFEHILSTKLPNSRHVLRLLPVAATCNANASDINACVKKVWSSFLKITIPPDVKGYAVPVGQRGTNEQSVGNDSVQPCGQQSNSECLLRHCPTVPSQVAEQTTLEGPKTFLVLFKARNYDRLSRDNAIEATVDAVRAVSPSWRINPHSPSVMIFVNVLRNVACISMLEHFDRYHKYNIAELLVSDIVEPQQPDVSQPD</sequence>
<dbReference type="GO" id="GO:0003723">
    <property type="term" value="F:RNA binding"/>
    <property type="evidence" value="ECO:0007669"/>
    <property type="project" value="InterPro"/>
</dbReference>
<proteinExistence type="predicted"/>
<reference evidence="3 4" key="1">
    <citation type="submission" date="2019-07" db="EMBL/GenBank/DDBJ databases">
        <title>Annotation for the trematode Paragonimus westermani.</title>
        <authorList>
            <person name="Choi Y.-J."/>
        </authorList>
    </citation>
    <scope>NUCLEOTIDE SEQUENCE [LARGE SCALE GENOMIC DNA]</scope>
    <source>
        <strain evidence="3">180907_Pwestermani</strain>
    </source>
</reference>
<gene>
    <name evidence="3" type="ORF">P879_09622</name>
</gene>
<feature type="domain" description="THUMP" evidence="2">
    <location>
        <begin position="273"/>
        <end position="341"/>
    </location>
</feature>
<name>A0A8T0DJT0_9TREM</name>
<accession>A0A8T0DJT0</accession>